<feature type="coiled-coil region" evidence="1">
    <location>
        <begin position="234"/>
        <end position="297"/>
    </location>
</feature>
<evidence type="ECO:0000313" key="2">
    <source>
        <dbReference type="EMBL" id="KAJ6233619.1"/>
    </source>
</evidence>
<sequence>MGSKGSKHKKTTQKVTFKKARKKLSQPTYEIYSEVKWKKSKVKKAIRKKRLAPIFSPNDDQDKFSIVECPICSYFFPIANITTCCKKPICTECYLQICPHLNPCSSDRCPWCRHSNFSISYEETYRKKFLKQLDNEFDDEMLELEKKAQENEREEFEREREKIRKTLLEIKEKEKKEGEYEKFQEREKQKQKQRELTRLMFEQQKRNDQNPNQNNFNFNNNVNNIQIFRAIEEIGEMQQNEQEQQQEQEELELELEQELEQEQVLGQGQEQVIGETQQNEQEQEQEQENQEEQINLNNIFDYLRNTRRVSQLQANQFNNLMVEQAIRLSTQQN</sequence>
<evidence type="ECO:0000256" key="1">
    <source>
        <dbReference type="SAM" id="Coils"/>
    </source>
</evidence>
<reference evidence="2" key="1">
    <citation type="submission" date="2022-08" db="EMBL/GenBank/DDBJ databases">
        <title>Novel sulfate-reducing endosymbionts in the free-living metamonad Anaeramoeba.</title>
        <authorList>
            <person name="Jerlstrom-Hultqvist J."/>
            <person name="Cepicka I."/>
            <person name="Gallot-Lavallee L."/>
            <person name="Salas-Leiva D."/>
            <person name="Curtis B.A."/>
            <person name="Zahonova K."/>
            <person name="Pipaliya S."/>
            <person name="Dacks J."/>
            <person name="Roger A.J."/>
        </authorList>
    </citation>
    <scope>NUCLEOTIDE SEQUENCE</scope>
    <source>
        <strain evidence="2">Schooner1</strain>
    </source>
</reference>
<protein>
    <submittedName>
        <fullName evidence="2">Protein sip5</fullName>
    </submittedName>
</protein>
<dbReference type="PANTHER" id="PTHR31315:SF1">
    <property type="entry name" value="PROTEIN SIP5"/>
    <property type="match status" value="1"/>
</dbReference>
<keyword evidence="1" id="KW-0175">Coiled coil</keyword>
<dbReference type="EMBL" id="JAOAOG010000276">
    <property type="protein sequence ID" value="KAJ6233619.1"/>
    <property type="molecule type" value="Genomic_DNA"/>
</dbReference>
<proteinExistence type="predicted"/>
<dbReference type="InterPro" id="IPR039301">
    <property type="entry name" value="Sip5/DA2"/>
</dbReference>
<comment type="caution">
    <text evidence="2">The sequence shown here is derived from an EMBL/GenBank/DDBJ whole genome shotgun (WGS) entry which is preliminary data.</text>
</comment>
<evidence type="ECO:0000313" key="3">
    <source>
        <dbReference type="Proteomes" id="UP001150062"/>
    </source>
</evidence>
<dbReference type="InterPro" id="IPR013083">
    <property type="entry name" value="Znf_RING/FYVE/PHD"/>
</dbReference>
<gene>
    <name evidence="2" type="ORF">M0813_29927</name>
</gene>
<feature type="coiled-coil region" evidence="1">
    <location>
        <begin position="130"/>
        <end position="193"/>
    </location>
</feature>
<dbReference type="Gene3D" id="3.30.40.10">
    <property type="entry name" value="Zinc/RING finger domain, C3HC4 (zinc finger)"/>
    <property type="match status" value="1"/>
</dbReference>
<dbReference type="PANTHER" id="PTHR31315">
    <property type="entry name" value="PROTEIN SIP5"/>
    <property type="match status" value="1"/>
</dbReference>
<name>A0ABQ8XMD3_9EUKA</name>
<organism evidence="2 3">
    <name type="scientific">Anaeramoeba flamelloides</name>
    <dbReference type="NCBI Taxonomy" id="1746091"/>
    <lineage>
        <taxon>Eukaryota</taxon>
        <taxon>Metamonada</taxon>
        <taxon>Anaeramoebidae</taxon>
        <taxon>Anaeramoeba</taxon>
    </lineage>
</organism>
<dbReference type="Proteomes" id="UP001150062">
    <property type="component" value="Unassembled WGS sequence"/>
</dbReference>
<accession>A0ABQ8XMD3</accession>
<keyword evidence="3" id="KW-1185">Reference proteome</keyword>